<reference evidence="3" key="1">
    <citation type="submission" date="2022-10" db="EMBL/GenBank/DDBJ databases">
        <title>Genome assembly of Pristionchus species.</title>
        <authorList>
            <person name="Yoshida K."/>
            <person name="Sommer R.J."/>
        </authorList>
    </citation>
    <scope>NUCLEOTIDE SEQUENCE [LARGE SCALE GENOMIC DNA]</scope>
    <source>
        <strain evidence="3">RS5460</strain>
    </source>
</reference>
<evidence type="ECO:0000256" key="1">
    <source>
        <dbReference type="SAM" id="MobiDB-lite"/>
    </source>
</evidence>
<sequence length="72" mass="7480">HSEKRSGSSSGKAFARKLSDERTPLVSTPKPPTPMTDLSPKKAQSLIKSVAGSAPDSAPSSIGNSRDVDTTQ</sequence>
<gene>
    <name evidence="2" type="ORF">PMAYCL1PPCAC_08100</name>
</gene>
<proteinExistence type="predicted"/>
<name>A0AAN4ZJ36_9BILA</name>
<protein>
    <submittedName>
        <fullName evidence="2">Uncharacterized protein</fullName>
    </submittedName>
</protein>
<comment type="caution">
    <text evidence="2">The sequence shown here is derived from an EMBL/GenBank/DDBJ whole genome shotgun (WGS) entry which is preliminary data.</text>
</comment>
<dbReference type="AlphaFoldDB" id="A0AAN4ZJ36"/>
<dbReference type="EMBL" id="BTRK01000002">
    <property type="protein sequence ID" value="GMR37905.1"/>
    <property type="molecule type" value="Genomic_DNA"/>
</dbReference>
<accession>A0AAN4ZJ36</accession>
<feature type="region of interest" description="Disordered" evidence="1">
    <location>
        <begin position="1"/>
        <end position="72"/>
    </location>
</feature>
<evidence type="ECO:0000313" key="3">
    <source>
        <dbReference type="Proteomes" id="UP001328107"/>
    </source>
</evidence>
<keyword evidence="3" id="KW-1185">Reference proteome</keyword>
<dbReference type="Proteomes" id="UP001328107">
    <property type="component" value="Unassembled WGS sequence"/>
</dbReference>
<evidence type="ECO:0000313" key="2">
    <source>
        <dbReference type="EMBL" id="GMR37905.1"/>
    </source>
</evidence>
<organism evidence="2 3">
    <name type="scientific">Pristionchus mayeri</name>
    <dbReference type="NCBI Taxonomy" id="1317129"/>
    <lineage>
        <taxon>Eukaryota</taxon>
        <taxon>Metazoa</taxon>
        <taxon>Ecdysozoa</taxon>
        <taxon>Nematoda</taxon>
        <taxon>Chromadorea</taxon>
        <taxon>Rhabditida</taxon>
        <taxon>Rhabditina</taxon>
        <taxon>Diplogasteromorpha</taxon>
        <taxon>Diplogasteroidea</taxon>
        <taxon>Neodiplogasteridae</taxon>
        <taxon>Pristionchus</taxon>
    </lineage>
</organism>
<feature type="non-terminal residue" evidence="2">
    <location>
        <position position="1"/>
    </location>
</feature>